<protein>
    <submittedName>
        <fullName evidence="2">FAD/NAD(P)-binding oxidoreductase</fullName>
    </submittedName>
</protein>
<dbReference type="Gene3D" id="3.30.9.10">
    <property type="entry name" value="D-Amino Acid Oxidase, subunit A, domain 2"/>
    <property type="match status" value="1"/>
</dbReference>
<sequence>MGKGLEPIRSQFSTWYIPNVRVKESQRNHSSEQKLRQVFSLLKMSADPYDVAIIGGGVVGCAVLFELCRQGYLCLLCEAKECIMSGASAGNSGMLHTGFDAPLGSLELQCIQHCQKEIFGILQKFNIPFEKCGAHVVAWTIEEKEKLQGLLQHSHEAQISSAAIQSATNLYNMEPSLRSGALSSLYVPEEAIVDSNLLGVCYAHHAQKQRSKILTSCTITGFRENVLTTTHGPIKARIVINCAGLYGDTVDALAGLHSFQIKPRTGQYCVFGKEKSHLLHSMIFPVPTERTKGTVLFRTVYGNIVMGPTAEETQSRDLPKPDTKTDKILAKRACHLMPALRQPIGSYVGVRPATQWKDYLIKKYPEIGWLTVGGIRSTGVSGSLGIAHYVSESLKTDFDLEPSQGASKALEEMCWKSGEDGASVIMDDYTYPMSHPIFQFGHGKYTSKL</sequence>
<dbReference type="PANTHER" id="PTHR42720:SF1">
    <property type="entry name" value="GLYCEROL 3-PHOSPHATE OXIDASE"/>
    <property type="match status" value="1"/>
</dbReference>
<dbReference type="SUPFAM" id="SSF51905">
    <property type="entry name" value="FAD/NAD(P)-binding domain"/>
    <property type="match status" value="1"/>
</dbReference>
<gene>
    <name evidence="2" type="ORF">PoB_006855500</name>
</gene>
<dbReference type="Gene3D" id="3.50.50.60">
    <property type="entry name" value="FAD/NAD(P)-binding domain"/>
    <property type="match status" value="1"/>
</dbReference>
<name>A0AAV4DDE0_9GAST</name>
<evidence type="ECO:0000313" key="3">
    <source>
        <dbReference type="Proteomes" id="UP000735302"/>
    </source>
</evidence>
<reference evidence="2 3" key="1">
    <citation type="journal article" date="2021" name="Elife">
        <title>Chloroplast acquisition without the gene transfer in kleptoplastic sea slugs, Plakobranchus ocellatus.</title>
        <authorList>
            <person name="Maeda T."/>
            <person name="Takahashi S."/>
            <person name="Yoshida T."/>
            <person name="Shimamura S."/>
            <person name="Takaki Y."/>
            <person name="Nagai Y."/>
            <person name="Toyoda A."/>
            <person name="Suzuki Y."/>
            <person name="Arimoto A."/>
            <person name="Ishii H."/>
            <person name="Satoh N."/>
            <person name="Nishiyama T."/>
            <person name="Hasebe M."/>
            <person name="Maruyama T."/>
            <person name="Minagawa J."/>
            <person name="Obokata J."/>
            <person name="Shigenobu S."/>
        </authorList>
    </citation>
    <scope>NUCLEOTIDE SEQUENCE [LARGE SCALE GENOMIC DNA]</scope>
</reference>
<evidence type="ECO:0000313" key="2">
    <source>
        <dbReference type="EMBL" id="GFO42050.1"/>
    </source>
</evidence>
<dbReference type="AlphaFoldDB" id="A0AAV4DDE0"/>
<dbReference type="Pfam" id="PF01266">
    <property type="entry name" value="DAO"/>
    <property type="match status" value="1"/>
</dbReference>
<accession>A0AAV4DDE0</accession>
<dbReference type="PANTHER" id="PTHR42720">
    <property type="entry name" value="GLYCEROL-3-PHOSPHATE DEHYDROGENASE"/>
    <property type="match status" value="1"/>
</dbReference>
<dbReference type="SUPFAM" id="SSF54373">
    <property type="entry name" value="FAD-linked reductases, C-terminal domain"/>
    <property type="match status" value="1"/>
</dbReference>
<feature type="domain" description="FAD dependent oxidoreductase" evidence="1">
    <location>
        <begin position="50"/>
        <end position="392"/>
    </location>
</feature>
<proteinExistence type="predicted"/>
<keyword evidence="3" id="KW-1185">Reference proteome</keyword>
<dbReference type="InterPro" id="IPR006076">
    <property type="entry name" value="FAD-dep_OxRdtase"/>
</dbReference>
<comment type="caution">
    <text evidence="2">The sequence shown here is derived from an EMBL/GenBank/DDBJ whole genome shotgun (WGS) entry which is preliminary data.</text>
</comment>
<dbReference type="InterPro" id="IPR052745">
    <property type="entry name" value="G3P_Oxidase/Oxidoreductase"/>
</dbReference>
<dbReference type="InterPro" id="IPR036188">
    <property type="entry name" value="FAD/NAD-bd_sf"/>
</dbReference>
<evidence type="ECO:0000259" key="1">
    <source>
        <dbReference type="Pfam" id="PF01266"/>
    </source>
</evidence>
<dbReference type="Proteomes" id="UP000735302">
    <property type="component" value="Unassembled WGS sequence"/>
</dbReference>
<dbReference type="EMBL" id="BLXT01007741">
    <property type="protein sequence ID" value="GFO42050.1"/>
    <property type="molecule type" value="Genomic_DNA"/>
</dbReference>
<organism evidence="2 3">
    <name type="scientific">Plakobranchus ocellatus</name>
    <dbReference type="NCBI Taxonomy" id="259542"/>
    <lineage>
        <taxon>Eukaryota</taxon>
        <taxon>Metazoa</taxon>
        <taxon>Spiralia</taxon>
        <taxon>Lophotrochozoa</taxon>
        <taxon>Mollusca</taxon>
        <taxon>Gastropoda</taxon>
        <taxon>Heterobranchia</taxon>
        <taxon>Euthyneura</taxon>
        <taxon>Panpulmonata</taxon>
        <taxon>Sacoglossa</taxon>
        <taxon>Placobranchoidea</taxon>
        <taxon>Plakobranchidae</taxon>
        <taxon>Plakobranchus</taxon>
    </lineage>
</organism>